<dbReference type="Pfam" id="PF07776">
    <property type="entry name" value="zf-AD"/>
    <property type="match status" value="1"/>
</dbReference>
<reference evidence="14 15" key="1">
    <citation type="submission" date="2025-05" db="UniProtKB">
        <authorList>
            <consortium name="RefSeq"/>
        </authorList>
    </citation>
    <scope>IDENTIFICATION</scope>
    <source>
        <strain evidence="14 15">Aabys</strain>
        <tissue evidence="14 15">Whole body</tissue>
    </source>
</reference>
<feature type="binding site" evidence="9">
    <location>
        <position position="14"/>
    </location>
    <ligand>
        <name>Zn(2+)</name>
        <dbReference type="ChEBI" id="CHEBI:29105"/>
    </ligand>
</feature>
<dbReference type="PANTHER" id="PTHR24404">
    <property type="entry name" value="ZINC FINGER PROTEIN"/>
    <property type="match status" value="1"/>
</dbReference>
<dbReference type="InterPro" id="IPR012934">
    <property type="entry name" value="Znf_AD"/>
</dbReference>
<dbReference type="RefSeq" id="XP_005185574.3">
    <property type="nucleotide sequence ID" value="XM_005185517.4"/>
</dbReference>
<feature type="binding site" evidence="9">
    <location>
        <position position="69"/>
    </location>
    <ligand>
        <name>Zn(2+)</name>
        <dbReference type="ChEBI" id="CHEBI:29105"/>
    </ligand>
</feature>
<organism evidence="13 15">
    <name type="scientific">Musca domestica</name>
    <name type="common">House fly</name>
    <dbReference type="NCBI Taxonomy" id="7370"/>
    <lineage>
        <taxon>Eukaryota</taxon>
        <taxon>Metazoa</taxon>
        <taxon>Ecdysozoa</taxon>
        <taxon>Arthropoda</taxon>
        <taxon>Hexapoda</taxon>
        <taxon>Insecta</taxon>
        <taxon>Pterygota</taxon>
        <taxon>Neoptera</taxon>
        <taxon>Endopterygota</taxon>
        <taxon>Diptera</taxon>
        <taxon>Brachycera</taxon>
        <taxon>Muscomorpha</taxon>
        <taxon>Muscoidea</taxon>
        <taxon>Muscidae</taxon>
        <taxon>Musca</taxon>
    </lineage>
</organism>
<keyword evidence="6" id="KW-0238">DNA-binding</keyword>
<keyword evidence="13" id="KW-1185">Reference proteome</keyword>
<dbReference type="OrthoDB" id="1095242at2759"/>
<evidence type="ECO:0000256" key="10">
    <source>
        <dbReference type="SAM" id="MobiDB-lite"/>
    </source>
</evidence>
<dbReference type="VEuPathDB" id="VectorBase:MDOMA2_008927"/>
<dbReference type="InterPro" id="IPR036236">
    <property type="entry name" value="Znf_C2H2_sf"/>
</dbReference>
<feature type="compositionally biased region" description="Polar residues" evidence="10">
    <location>
        <begin position="169"/>
        <end position="193"/>
    </location>
</feature>
<feature type="domain" description="C2H2-type" evidence="11">
    <location>
        <begin position="319"/>
        <end position="346"/>
    </location>
</feature>
<evidence type="ECO:0000256" key="7">
    <source>
        <dbReference type="ARBA" id="ARBA00023242"/>
    </source>
</evidence>
<dbReference type="PROSITE" id="PS00028">
    <property type="entry name" value="ZINC_FINGER_C2H2_1"/>
    <property type="match status" value="7"/>
</dbReference>
<feature type="domain" description="C2H2-type" evidence="11">
    <location>
        <begin position="375"/>
        <end position="402"/>
    </location>
</feature>
<feature type="compositionally biased region" description="Basic and acidic residues" evidence="10">
    <location>
        <begin position="227"/>
        <end position="247"/>
    </location>
</feature>
<dbReference type="Gene3D" id="3.30.160.60">
    <property type="entry name" value="Classic Zinc Finger"/>
    <property type="match status" value="6"/>
</dbReference>
<dbReference type="SMART" id="SM00868">
    <property type="entry name" value="zf-AD"/>
    <property type="match status" value="1"/>
</dbReference>
<feature type="compositionally biased region" description="Basic residues" evidence="10">
    <location>
        <begin position="217"/>
        <end position="226"/>
    </location>
</feature>
<feature type="region of interest" description="Disordered" evidence="10">
    <location>
        <begin position="169"/>
        <end position="258"/>
    </location>
</feature>
<evidence type="ECO:0000256" key="8">
    <source>
        <dbReference type="PROSITE-ProRule" id="PRU00042"/>
    </source>
</evidence>
<evidence type="ECO:0000259" key="11">
    <source>
        <dbReference type="PROSITE" id="PS50157"/>
    </source>
</evidence>
<keyword evidence="2 9" id="KW-0479">Metal-binding</keyword>
<feature type="domain" description="C2H2-type" evidence="11">
    <location>
        <begin position="347"/>
        <end position="374"/>
    </location>
</feature>
<feature type="domain" description="C2H2-type" evidence="11">
    <location>
        <begin position="403"/>
        <end position="430"/>
    </location>
</feature>
<evidence type="ECO:0000256" key="6">
    <source>
        <dbReference type="ARBA" id="ARBA00023125"/>
    </source>
</evidence>
<evidence type="ECO:0000256" key="5">
    <source>
        <dbReference type="ARBA" id="ARBA00022833"/>
    </source>
</evidence>
<feature type="compositionally biased region" description="Basic residues" evidence="10">
    <location>
        <begin position="248"/>
        <end position="258"/>
    </location>
</feature>
<evidence type="ECO:0000313" key="13">
    <source>
        <dbReference type="Proteomes" id="UP001652621"/>
    </source>
</evidence>
<dbReference type="SMART" id="SM00355">
    <property type="entry name" value="ZnF_C2H2"/>
    <property type="match status" value="7"/>
</dbReference>
<dbReference type="Pfam" id="PF13912">
    <property type="entry name" value="zf-C2H2_6"/>
    <property type="match status" value="1"/>
</dbReference>
<dbReference type="RefSeq" id="XP_058974674.1">
    <property type="nucleotide sequence ID" value="XM_059118691.1"/>
</dbReference>
<dbReference type="PROSITE" id="PS50157">
    <property type="entry name" value="ZINC_FINGER_C2H2_2"/>
    <property type="match status" value="6"/>
</dbReference>
<evidence type="ECO:0000313" key="14">
    <source>
        <dbReference type="RefSeq" id="XP_005185574.3"/>
    </source>
</evidence>
<accession>A0ABM3UMB7</accession>
<dbReference type="Gene3D" id="3.40.1800.20">
    <property type="match status" value="1"/>
</dbReference>
<evidence type="ECO:0000256" key="3">
    <source>
        <dbReference type="ARBA" id="ARBA00022737"/>
    </source>
</evidence>
<dbReference type="Pfam" id="PF00096">
    <property type="entry name" value="zf-C2H2"/>
    <property type="match status" value="2"/>
</dbReference>
<feature type="domain" description="C2H2-type" evidence="11">
    <location>
        <begin position="263"/>
        <end position="290"/>
    </location>
</feature>
<name>A0ABM3UMB7_MUSDO</name>
<comment type="subcellular location">
    <subcellularLocation>
        <location evidence="1">Nucleus</location>
    </subcellularLocation>
</comment>
<proteinExistence type="predicted"/>
<keyword evidence="5 9" id="KW-0862">Zinc</keyword>
<feature type="binding site" evidence="9">
    <location>
        <position position="66"/>
    </location>
    <ligand>
        <name>Zn(2+)</name>
        <dbReference type="ChEBI" id="CHEBI:29105"/>
    </ligand>
</feature>
<dbReference type="SUPFAM" id="SSF57667">
    <property type="entry name" value="beta-beta-alpha zinc fingers"/>
    <property type="match status" value="4"/>
</dbReference>
<sequence>MDENKLQHFIKNLCRVCSAGITEAAKNISDHLNEKPDCPTIMELLTIIVPQSCNDEYPDELPKKVCMACVQQLQSIYEFMESYKEANKKLLKLLKDPDFYEEETIDNKVEYKLDTFLDEEVVDYNICKDKTTTLNIDYYRMEEKLIDVVWTDECEDTYHKSCEVLTETDPIQNQSTQNPKSTMDITPKNIQDSPESDLDCKAMSPDRIQYENEKDKKHTAKSRRSRTTMERKDAKESSESTQDNKDKSNRRRKNKKQVNKKPIECEFCGRVFDKEYKYRTHLQIHSEEKSHLCPECGKGFKTNASLTVHMKRHKGEKNVQCPQCPRRFIDTSGLHGHMYVHKDNKAFVCDICGFAFHAAYLLKRHRFLHTGIKNHACVNCDQRFATIKALRRHLITHTGEKPFECHYCDRSFGQSQDCHNHMRIHVGKNIHLCELCPLRFPLVRELRVHFATHKNDDEETRTKNLEARKIEVINLKTNFGYKRD</sequence>
<protein>
    <submittedName>
        <fullName evidence="14 15">Zinc finger protein 28 homolog</fullName>
    </submittedName>
</protein>
<keyword evidence="3" id="KW-0677">Repeat</keyword>
<dbReference type="PROSITE" id="PS51915">
    <property type="entry name" value="ZAD"/>
    <property type="match status" value="1"/>
</dbReference>
<evidence type="ECO:0000256" key="4">
    <source>
        <dbReference type="ARBA" id="ARBA00022771"/>
    </source>
</evidence>
<evidence type="ECO:0000313" key="15">
    <source>
        <dbReference type="RefSeq" id="XP_058974674.1"/>
    </source>
</evidence>
<dbReference type="Proteomes" id="UP001652621">
    <property type="component" value="Unplaced"/>
</dbReference>
<dbReference type="SUPFAM" id="SSF57716">
    <property type="entry name" value="Glucocorticoid receptor-like (DNA-binding domain)"/>
    <property type="match status" value="1"/>
</dbReference>
<keyword evidence="7" id="KW-0539">Nucleus</keyword>
<gene>
    <name evidence="14 15" type="primary">LOC101894337</name>
</gene>
<feature type="binding site" evidence="9">
    <location>
        <position position="17"/>
    </location>
    <ligand>
        <name>Zn(2+)</name>
        <dbReference type="ChEBI" id="CHEBI:29105"/>
    </ligand>
</feature>
<dbReference type="GeneID" id="101894337"/>
<evidence type="ECO:0000256" key="1">
    <source>
        <dbReference type="ARBA" id="ARBA00004123"/>
    </source>
</evidence>
<dbReference type="InterPro" id="IPR050589">
    <property type="entry name" value="Ikaros_C2H2-ZF"/>
</dbReference>
<dbReference type="InterPro" id="IPR013087">
    <property type="entry name" value="Znf_C2H2_type"/>
</dbReference>
<dbReference type="PANTHER" id="PTHR24404:SF114">
    <property type="entry name" value="KLUMPFUSS, ISOFORM B-RELATED"/>
    <property type="match status" value="1"/>
</dbReference>
<feature type="domain" description="ZAD" evidence="12">
    <location>
        <begin position="12"/>
        <end position="93"/>
    </location>
</feature>
<evidence type="ECO:0000256" key="2">
    <source>
        <dbReference type="ARBA" id="ARBA00022723"/>
    </source>
</evidence>
<evidence type="ECO:0000259" key="12">
    <source>
        <dbReference type="PROSITE" id="PS51915"/>
    </source>
</evidence>
<evidence type="ECO:0000256" key="9">
    <source>
        <dbReference type="PROSITE-ProRule" id="PRU01263"/>
    </source>
</evidence>
<dbReference type="VEuPathDB" id="VectorBase:MDOA002695"/>
<keyword evidence="4 8" id="KW-0863">Zinc-finger</keyword>
<feature type="domain" description="C2H2-type" evidence="11">
    <location>
        <begin position="291"/>
        <end position="318"/>
    </location>
</feature>